<organism evidence="1 2">
    <name type="scientific">Rouxiella aceris</name>
    <dbReference type="NCBI Taxonomy" id="2703884"/>
    <lineage>
        <taxon>Bacteria</taxon>
        <taxon>Pseudomonadati</taxon>
        <taxon>Pseudomonadota</taxon>
        <taxon>Gammaproteobacteria</taxon>
        <taxon>Enterobacterales</taxon>
        <taxon>Yersiniaceae</taxon>
        <taxon>Rouxiella</taxon>
    </lineage>
</organism>
<reference evidence="1 2" key="1">
    <citation type="submission" date="2020-01" db="EMBL/GenBank/DDBJ databases">
        <authorList>
            <person name="Lee S.D."/>
        </authorList>
    </citation>
    <scope>NUCLEOTIDE SEQUENCE [LARGE SCALE GENOMIC DNA]</scope>
    <source>
        <strain evidence="1 2">SAP-1</strain>
    </source>
</reference>
<gene>
    <name evidence="1" type="ORF">GW590_11525</name>
</gene>
<proteinExistence type="predicted"/>
<protein>
    <submittedName>
        <fullName evidence="1">Uncharacterized protein</fullName>
    </submittedName>
</protein>
<comment type="caution">
    <text evidence="1">The sequence shown here is derived from an EMBL/GenBank/DDBJ whole genome shotgun (WGS) entry which is preliminary data.</text>
</comment>
<accession>A0A848MK91</accession>
<sequence>MRILQDICYHWSILSDKEKSEVVDHVVDNRSDRSWIWASLILTHDCPAVLLKHIVHDYDGKPLTVNILMSLEPVLFEAVFLTATANTYTSLYHMNSGLRYDLVKSIAKDIKNPLSPLAIEYIIIFFEEEKESFLCDLVHSSEQGGISLLFNIILYFYADSNPSYMRVVWLALFDRATKEVIEREWIPKLIEYSGKIFRSLHPDEIREFVPQEWMDTFYHALPDMSFYKYMSAVFNSELCEQASDEIHISTNIRTLFYRDICKLHAENPPVHRNTYEYIISKLSKSGFTSDELTVFEEALERLHECKKYEPPFSNYELVNWQY</sequence>
<evidence type="ECO:0000313" key="2">
    <source>
        <dbReference type="Proteomes" id="UP000585363"/>
    </source>
</evidence>
<name>A0A848MK91_9GAMM</name>
<evidence type="ECO:0000313" key="1">
    <source>
        <dbReference type="EMBL" id="NMP27490.1"/>
    </source>
</evidence>
<keyword evidence="2" id="KW-1185">Reference proteome</keyword>
<dbReference type="RefSeq" id="WP_169403194.1">
    <property type="nucleotide sequence ID" value="NZ_JAADJU010000005.1"/>
</dbReference>
<dbReference type="EMBL" id="JAADJU010000005">
    <property type="protein sequence ID" value="NMP27490.1"/>
    <property type="molecule type" value="Genomic_DNA"/>
</dbReference>
<dbReference type="Proteomes" id="UP000585363">
    <property type="component" value="Unassembled WGS sequence"/>
</dbReference>
<reference evidence="1 2" key="2">
    <citation type="submission" date="2020-06" db="EMBL/GenBank/DDBJ databases">
        <title>Polyphasic characterization of a Rahnella strain isolated from tree sap.</title>
        <authorList>
            <person name="Kim I.S."/>
        </authorList>
    </citation>
    <scope>NUCLEOTIDE SEQUENCE [LARGE SCALE GENOMIC DNA]</scope>
    <source>
        <strain evidence="1 2">SAP-1</strain>
    </source>
</reference>
<dbReference type="AlphaFoldDB" id="A0A848MK91"/>